<protein>
    <submittedName>
        <fullName evidence="8">Regulatory P domain of the subtilisin-like proprotein convertases and other proteases</fullName>
    </submittedName>
</protein>
<evidence type="ECO:0000256" key="5">
    <source>
        <dbReference type="PIRSR" id="PIRSR615500-1"/>
    </source>
</evidence>
<dbReference type="InterPro" id="IPR036852">
    <property type="entry name" value="Peptidase_S8/S53_dom_sf"/>
</dbReference>
<keyword evidence="4 6" id="KW-0720">Serine protease</keyword>
<reference evidence="8 9" key="1">
    <citation type="submission" date="2018-06" db="EMBL/GenBank/DDBJ databases">
        <authorList>
            <consortium name="Pathogen Informatics"/>
            <person name="Doyle S."/>
        </authorList>
    </citation>
    <scope>NUCLEOTIDE SEQUENCE [LARGE SCALE GENOMIC DNA]</scope>
    <source>
        <strain evidence="8 9">NCTC13063</strain>
    </source>
</reference>
<feature type="domain" description="Peptidase S8/S53" evidence="7">
    <location>
        <begin position="38"/>
        <end position="196"/>
    </location>
</feature>
<dbReference type="PANTHER" id="PTHR43806">
    <property type="entry name" value="PEPTIDASE S8"/>
    <property type="match status" value="1"/>
</dbReference>
<dbReference type="EMBL" id="UGTJ01000001">
    <property type="protein sequence ID" value="SUB80133.1"/>
    <property type="molecule type" value="Genomic_DNA"/>
</dbReference>
<dbReference type="SUPFAM" id="SSF52743">
    <property type="entry name" value="Subtilisin-like"/>
    <property type="match status" value="1"/>
</dbReference>
<dbReference type="InterPro" id="IPR023828">
    <property type="entry name" value="Peptidase_S8_Ser-AS"/>
</dbReference>
<feature type="active site" description="Charge relay system" evidence="5 6">
    <location>
        <position position="98"/>
    </location>
</feature>
<dbReference type="PROSITE" id="PS00138">
    <property type="entry name" value="SUBTILASE_SER"/>
    <property type="match status" value="1"/>
</dbReference>
<dbReference type="AlphaFoldDB" id="A0AAQ1UHF6"/>
<dbReference type="PANTHER" id="PTHR43806:SF11">
    <property type="entry name" value="CEREVISIN-RELATED"/>
    <property type="match status" value="1"/>
</dbReference>
<dbReference type="Pfam" id="PF00082">
    <property type="entry name" value="Peptidase_S8"/>
    <property type="match status" value="2"/>
</dbReference>
<accession>A0AAQ1UHF6</accession>
<evidence type="ECO:0000256" key="3">
    <source>
        <dbReference type="ARBA" id="ARBA00022801"/>
    </source>
</evidence>
<evidence type="ECO:0000256" key="4">
    <source>
        <dbReference type="ARBA" id="ARBA00022825"/>
    </source>
</evidence>
<dbReference type="Gene3D" id="3.40.50.200">
    <property type="entry name" value="Peptidase S8/S53 domain"/>
    <property type="match status" value="2"/>
</dbReference>
<dbReference type="InterPro" id="IPR000209">
    <property type="entry name" value="Peptidase_S8/S53_dom"/>
</dbReference>
<evidence type="ECO:0000313" key="8">
    <source>
        <dbReference type="EMBL" id="SUB80133.1"/>
    </source>
</evidence>
<evidence type="ECO:0000256" key="1">
    <source>
        <dbReference type="ARBA" id="ARBA00011073"/>
    </source>
</evidence>
<dbReference type="GO" id="GO:0004252">
    <property type="term" value="F:serine-type endopeptidase activity"/>
    <property type="evidence" value="ECO:0007669"/>
    <property type="project" value="UniProtKB-UniRule"/>
</dbReference>
<keyword evidence="2 6" id="KW-0645">Protease</keyword>
<dbReference type="NCBIfam" id="TIGR04183">
    <property type="entry name" value="Por_Secre_tail"/>
    <property type="match status" value="1"/>
</dbReference>
<evidence type="ECO:0000313" key="9">
    <source>
        <dbReference type="Proteomes" id="UP000255283"/>
    </source>
</evidence>
<dbReference type="InterPro" id="IPR050131">
    <property type="entry name" value="Peptidase_S8_subtilisin-like"/>
</dbReference>
<evidence type="ECO:0000259" key="7">
    <source>
        <dbReference type="Pfam" id="PF00082"/>
    </source>
</evidence>
<dbReference type="PROSITE" id="PS51892">
    <property type="entry name" value="SUBTILASE"/>
    <property type="match status" value="1"/>
</dbReference>
<dbReference type="Proteomes" id="UP000255283">
    <property type="component" value="Unassembled WGS sequence"/>
</dbReference>
<name>A0AAQ1UHF6_9BACT</name>
<dbReference type="InterPro" id="IPR026444">
    <property type="entry name" value="Secre_tail"/>
</dbReference>
<evidence type="ECO:0000256" key="6">
    <source>
        <dbReference type="PROSITE-ProRule" id="PRU01240"/>
    </source>
</evidence>
<feature type="active site" description="Charge relay system" evidence="5 6">
    <location>
        <position position="47"/>
    </location>
</feature>
<comment type="caution">
    <text evidence="8">The sequence shown here is derived from an EMBL/GenBank/DDBJ whole genome shotgun (WGS) entry which is preliminary data.</text>
</comment>
<proteinExistence type="inferred from homology"/>
<evidence type="ECO:0000256" key="2">
    <source>
        <dbReference type="ARBA" id="ARBA00022670"/>
    </source>
</evidence>
<gene>
    <name evidence="8" type="ORF">NCTC13063_01414</name>
</gene>
<dbReference type="InterPro" id="IPR015500">
    <property type="entry name" value="Peptidase_S8_subtilisin-rel"/>
</dbReference>
<feature type="domain" description="Peptidase S8/S53" evidence="7">
    <location>
        <begin position="360"/>
        <end position="513"/>
    </location>
</feature>
<dbReference type="GO" id="GO:0006508">
    <property type="term" value="P:proteolysis"/>
    <property type="evidence" value="ECO:0007669"/>
    <property type="project" value="UniProtKB-KW"/>
</dbReference>
<sequence length="620" mass="68514">MVKIDAPRRFKRFNHTSRVASGVDKAQSGTGLDTPYDGTGVVIGVIDQGFQYTHPAFRKADGSSRIVYLWNHLKGDKTPTTASDDILQAVNDGEDTNHATHVAGIAGGSRWTSVQDYGMAPKATLMFFSSTFDDSEILEDVKRVKEYATQKNMPWVVNMSFGSQSGPHDGSTAYDHTLSGYVSNGGFIAAAIGNEAERKIHLSHEFASDKDTLYALIDEGQLAETTYADIWIKGGTDKDVKVDVFAYNSRKKMFDYRNEAFWYGDKNTTDTLVHAWGDAVESNGKYNLTLGFNFDKILEYEENGDEIFNSRDMHIGIRIVAPKGARLDSWLDAQTSEWKNIKDARFATGDNLYCVGEGAASSEKVVAVGSYNTTDSWKTYKNKTITNKDSGALNDISSFSCYGPQADNSLPKPAVVAPGSMVSSAYGNVHDSFDEYDDGKYLTQSLTYGGEEYFYGMEEGTSMASPAVTGIIALWLQAYPQLSYEQLMEVFRTTSKKDQFTTSNEWDRHAGYGKIDAYEGLKAVLKLRDTGTGLFSIKDTSTPLTFRTQGRVWQLLFNSSETYADIALHTTAGVQVYEKQVSNVSAGHEETIDLQRLPAGVYVLSVKTVNSTYSRKVVVR</sequence>
<keyword evidence="3 6" id="KW-0378">Hydrolase</keyword>
<dbReference type="PRINTS" id="PR00723">
    <property type="entry name" value="SUBTILISIN"/>
</dbReference>
<comment type="similarity">
    <text evidence="1 6">Belongs to the peptidase S8 family.</text>
</comment>
<feature type="active site" description="Charge relay system" evidence="5 6">
    <location>
        <position position="462"/>
    </location>
</feature>
<organism evidence="8 9">
    <name type="scientific">Segatella buccae</name>
    <dbReference type="NCBI Taxonomy" id="28126"/>
    <lineage>
        <taxon>Bacteria</taxon>
        <taxon>Pseudomonadati</taxon>
        <taxon>Bacteroidota</taxon>
        <taxon>Bacteroidia</taxon>
        <taxon>Bacteroidales</taxon>
        <taxon>Prevotellaceae</taxon>
        <taxon>Segatella</taxon>
    </lineage>
</organism>